<dbReference type="eggNOG" id="ENOG502SKB6">
    <property type="taxonomic scope" value="Eukaryota"/>
</dbReference>
<name>A0A1S9DFV8_ASPOZ</name>
<dbReference type="EMBL" id="BSYA01000130">
    <property type="protein sequence ID" value="GMG34041.1"/>
    <property type="molecule type" value="Genomic_DNA"/>
</dbReference>
<dbReference type="Proteomes" id="UP000190312">
    <property type="component" value="Unassembled WGS sequence"/>
</dbReference>
<evidence type="ECO:0000313" key="2">
    <source>
        <dbReference type="EMBL" id="GMG34041.1"/>
    </source>
</evidence>
<feature type="region of interest" description="Disordered" evidence="1">
    <location>
        <begin position="512"/>
        <end position="541"/>
    </location>
</feature>
<feature type="compositionally biased region" description="Basic and acidic residues" evidence="1">
    <location>
        <begin position="440"/>
        <end position="450"/>
    </location>
</feature>
<sequence length="541" mass="60324">MTTDPSANKRLHITPFTAELLPSVLPSSVRPLATEISFHSIPTFPENNYGYVTLPAMEADKIKKKLNGSILKGRKFKVDVARPQKRQRDENEDESDKAVFNKVSPSSKKTKKQKDIGNVLEGYELQTDRQVKRGWTESTSSLKERRKEEKRNKKKDDRTGKSQAKSKYTEKAECLFRTKIPPNRASSAEVEQDKQSKKKKKKSLQESVVHEFSKTVTQPSFLRTDSDGAAPTFTFEEGKGWIDGSGNIKEQASDRIRSDQYTPGKIAGAKERPKSKSSLKAKASSQSLDDACAVRGGVDLKESDESDESEDWTSSSGATSSDDSATDSESEASVTSGSSDTSDISNDQHEQGAQSTPQGVEKVPGPEAKADQDVAQAEKSDEPHSQEVHPLEALFKKPTPGTTDVKPDPDASAQFSFFGQGDMESEEEPQEVTEPQTPFTKKDIQSRELRSAAPTPDTALAGRNKKWNSLEQHDSMDVDDEPYINTPVPKFGSALKDESEFTKWFWEHRGDNNRAWKKRRRDAAKEQRQRENRRKGMKGKS</sequence>
<dbReference type="Proteomes" id="UP001165205">
    <property type="component" value="Unassembled WGS sequence"/>
</dbReference>
<feature type="compositionally biased region" description="Low complexity" evidence="1">
    <location>
        <begin position="331"/>
        <end position="345"/>
    </location>
</feature>
<evidence type="ECO:0000313" key="3">
    <source>
        <dbReference type="EMBL" id="OOO07930.1"/>
    </source>
</evidence>
<comment type="caution">
    <text evidence="3">The sequence shown here is derived from an EMBL/GenBank/DDBJ whole genome shotgun (WGS) entry which is preliminary data.</text>
</comment>
<feature type="region of interest" description="Disordered" evidence="1">
    <location>
        <begin position="131"/>
        <end position="484"/>
    </location>
</feature>
<proteinExistence type="predicted"/>
<dbReference type="AlphaFoldDB" id="A0A1S9DFV8"/>
<feature type="compositionally biased region" description="Basic and acidic residues" evidence="1">
    <location>
        <begin position="368"/>
        <end position="390"/>
    </location>
</feature>
<reference evidence="2" key="2">
    <citation type="submission" date="2023-04" db="EMBL/GenBank/DDBJ databases">
        <title>Aspergillus oryzae NBRC 4228.</title>
        <authorList>
            <person name="Ichikawa N."/>
            <person name="Sato H."/>
            <person name="Tonouchi N."/>
        </authorList>
    </citation>
    <scope>NUCLEOTIDE SEQUENCE</scope>
    <source>
        <strain evidence="2">NBRC 4228</strain>
    </source>
</reference>
<feature type="region of interest" description="Disordered" evidence="1">
    <location>
        <begin position="79"/>
        <end position="115"/>
    </location>
</feature>
<feature type="compositionally biased region" description="Basic and acidic residues" evidence="1">
    <location>
        <begin position="167"/>
        <end position="176"/>
    </location>
</feature>
<feature type="compositionally biased region" description="Basic residues" evidence="1">
    <location>
        <begin position="531"/>
        <end position="541"/>
    </location>
</feature>
<evidence type="ECO:0000313" key="4">
    <source>
        <dbReference type="Proteomes" id="UP000190312"/>
    </source>
</evidence>
<reference evidence="3 4" key="1">
    <citation type="submission" date="2016-10" db="EMBL/GenBank/DDBJ databases">
        <title>Genome sequencing of Aspergillus oryzae BCC7051.</title>
        <authorList>
            <person name="Thammarongtham C."/>
            <person name="Vorapreeda T."/>
            <person name="Nookaew I."/>
            <person name="Srisuk T."/>
            <person name="Land M."/>
            <person name="Jeennor S."/>
            <person name="Laoteng K."/>
        </authorList>
    </citation>
    <scope>NUCLEOTIDE SEQUENCE [LARGE SCALE GENOMIC DNA]</scope>
    <source>
        <strain evidence="3 4">BCC7051</strain>
    </source>
</reference>
<protein>
    <submittedName>
        <fullName evidence="2">Unnamed protein product</fullName>
    </submittedName>
</protein>
<feature type="compositionally biased region" description="Polar residues" evidence="1">
    <location>
        <begin position="214"/>
        <end position="223"/>
    </location>
</feature>
<feature type="compositionally biased region" description="Low complexity" evidence="1">
    <location>
        <begin position="312"/>
        <end position="323"/>
    </location>
</feature>
<organism evidence="3 4">
    <name type="scientific">Aspergillus oryzae</name>
    <name type="common">Yellow koji mold</name>
    <dbReference type="NCBI Taxonomy" id="5062"/>
    <lineage>
        <taxon>Eukaryota</taxon>
        <taxon>Fungi</taxon>
        <taxon>Dikarya</taxon>
        <taxon>Ascomycota</taxon>
        <taxon>Pezizomycotina</taxon>
        <taxon>Eurotiomycetes</taxon>
        <taxon>Eurotiomycetidae</taxon>
        <taxon>Eurotiales</taxon>
        <taxon>Aspergillaceae</taxon>
        <taxon>Aspergillus</taxon>
        <taxon>Aspergillus subgen. Circumdati</taxon>
    </lineage>
</organism>
<feature type="compositionally biased region" description="Basic and acidic residues" evidence="1">
    <location>
        <begin position="142"/>
        <end position="160"/>
    </location>
</feature>
<gene>
    <name evidence="2" type="ORF">Aory04_000945500</name>
    <name evidence="3" type="ORF">OAory_01044300</name>
</gene>
<dbReference type="OrthoDB" id="3595585at2759"/>
<evidence type="ECO:0000256" key="1">
    <source>
        <dbReference type="SAM" id="MobiDB-lite"/>
    </source>
</evidence>
<dbReference type="VEuPathDB" id="FungiDB:AO090103000032"/>
<dbReference type="EMBL" id="MKZY01000006">
    <property type="protein sequence ID" value="OOO07930.1"/>
    <property type="molecule type" value="Genomic_DNA"/>
</dbReference>
<accession>A0A1S9DFV8</accession>
<feature type="compositionally biased region" description="Basic and acidic residues" evidence="1">
    <location>
        <begin position="79"/>
        <end position="89"/>
    </location>
</feature>